<dbReference type="InterPro" id="IPR041792">
    <property type="entry name" value="MPP_PAP"/>
</dbReference>
<keyword evidence="1 4" id="KW-0732">Signal</keyword>
<feature type="chain" id="PRO_5041012653" description="Purple acid phosphatase" evidence="4">
    <location>
        <begin position="21"/>
        <end position="496"/>
    </location>
</feature>
<accession>A0A9W9ME50</accession>
<dbReference type="RefSeq" id="XP_058307066.1">
    <property type="nucleotide sequence ID" value="XM_058454817.1"/>
</dbReference>
<comment type="caution">
    <text evidence="8">The sequence shown here is derived from an EMBL/GenBank/DDBJ whole genome shotgun (WGS) entry which is preliminary data.</text>
</comment>
<dbReference type="EMBL" id="JAPQKR010000014">
    <property type="protein sequence ID" value="KAJ5198638.1"/>
    <property type="molecule type" value="Genomic_DNA"/>
</dbReference>
<dbReference type="GO" id="GO:0003993">
    <property type="term" value="F:acid phosphatase activity"/>
    <property type="evidence" value="ECO:0007669"/>
    <property type="project" value="UniProtKB-EC"/>
</dbReference>
<evidence type="ECO:0000256" key="2">
    <source>
        <dbReference type="ARBA" id="ARBA00022801"/>
    </source>
</evidence>
<evidence type="ECO:0000256" key="4">
    <source>
        <dbReference type="RuleBase" id="RU361203"/>
    </source>
</evidence>
<reference evidence="8" key="1">
    <citation type="submission" date="2022-12" db="EMBL/GenBank/DDBJ databases">
        <authorList>
            <person name="Petersen C."/>
        </authorList>
    </citation>
    <scope>NUCLEOTIDE SEQUENCE</scope>
    <source>
        <strain evidence="8">IBT 15544</strain>
    </source>
</reference>
<dbReference type="InterPro" id="IPR015914">
    <property type="entry name" value="PAPs_N"/>
</dbReference>
<dbReference type="OrthoDB" id="45007at2759"/>
<dbReference type="EC" id="3.1.3.2" evidence="4"/>
<dbReference type="GO" id="GO:0046872">
    <property type="term" value="F:metal ion binding"/>
    <property type="evidence" value="ECO:0007669"/>
    <property type="project" value="InterPro"/>
</dbReference>
<sequence>MVGSSSLIKALPLLAASALASVNYPPIPEDLTTPFQQRLAVYGPNAMSVGWNTYEQLSSSCVQYGTSADNLGSISCSSSTPSTYPTSRTWSNAVVLSGLTPATTYYYKIVSTNSSVEHFLSPRTPGDRTPFNMDVVIDLGVYGADGFTTKKRDEIPTIQPELNHTTIGALAQTVDDYEIVIHPGDFGYADDWYEKLSNLFHGTEAYQSILEQFYDQLAPIAGRKAYMASPGNHEADCSEIPYLLELCPEGQKNFTDFMHRFENTMPSPFASSSSSTTAQGLAAQAKSYSNPPFWYSFEYGMVHVVMIDTETDFPDAPDGTNGSADLDSGPFGRAGQQLAFLQADLASVDRSVTPWLIVAGHRPWYSTGSDNSCGPCQDAFEGLFYQYGVDLAVFGHVHNSQRFLPVVNGTADPNGMNDPKAPMYIVAGGPGNIEGLSSVGSEPSYTEFAYADDYSYATLKFLDENNLQVEFIQSSTGSILDSSTLYKSHSTSFVVQ</sequence>
<feature type="domain" description="Purple acid phosphatase C-terminal" evidence="6">
    <location>
        <begin position="421"/>
        <end position="482"/>
    </location>
</feature>
<evidence type="ECO:0000259" key="6">
    <source>
        <dbReference type="Pfam" id="PF14008"/>
    </source>
</evidence>
<proteinExistence type="inferred from homology"/>
<organism evidence="8 9">
    <name type="scientific">Penicillium cinerascens</name>
    <dbReference type="NCBI Taxonomy" id="70096"/>
    <lineage>
        <taxon>Eukaryota</taxon>
        <taxon>Fungi</taxon>
        <taxon>Dikarya</taxon>
        <taxon>Ascomycota</taxon>
        <taxon>Pezizomycotina</taxon>
        <taxon>Eurotiomycetes</taxon>
        <taxon>Eurotiomycetidae</taxon>
        <taxon>Eurotiales</taxon>
        <taxon>Aspergillaceae</taxon>
        <taxon>Penicillium</taxon>
    </lineage>
</organism>
<feature type="domain" description="Calcineurin-like phosphoesterase" evidence="5">
    <location>
        <begin position="175"/>
        <end position="399"/>
    </location>
</feature>
<dbReference type="InterPro" id="IPR025733">
    <property type="entry name" value="PAPs_C"/>
</dbReference>
<dbReference type="CDD" id="cd00839">
    <property type="entry name" value="MPP_PAPs"/>
    <property type="match status" value="1"/>
</dbReference>
<protein>
    <recommendedName>
        <fullName evidence="4">Purple acid phosphatase</fullName>
        <ecNumber evidence="4">3.1.3.2</ecNumber>
    </recommendedName>
</protein>
<evidence type="ECO:0000313" key="8">
    <source>
        <dbReference type="EMBL" id="KAJ5198638.1"/>
    </source>
</evidence>
<keyword evidence="9" id="KW-1185">Reference proteome</keyword>
<keyword evidence="3" id="KW-0325">Glycoprotein</keyword>
<dbReference type="Pfam" id="PF00149">
    <property type="entry name" value="Metallophos"/>
    <property type="match status" value="1"/>
</dbReference>
<evidence type="ECO:0000259" key="5">
    <source>
        <dbReference type="Pfam" id="PF00149"/>
    </source>
</evidence>
<feature type="signal peptide" evidence="4">
    <location>
        <begin position="1"/>
        <end position="20"/>
    </location>
</feature>
<dbReference type="SUPFAM" id="SSF49363">
    <property type="entry name" value="Purple acid phosphatase, N-terminal domain"/>
    <property type="match status" value="1"/>
</dbReference>
<dbReference type="Pfam" id="PF16656">
    <property type="entry name" value="Pur_ac_phosph_N"/>
    <property type="match status" value="1"/>
</dbReference>
<dbReference type="InterPro" id="IPR029052">
    <property type="entry name" value="Metallo-depent_PP-like"/>
</dbReference>
<keyword evidence="2 4" id="KW-0378">Hydrolase</keyword>
<reference evidence="8" key="2">
    <citation type="journal article" date="2023" name="IMA Fungus">
        <title>Comparative genomic study of the Penicillium genus elucidates a diverse pangenome and 15 lateral gene transfer events.</title>
        <authorList>
            <person name="Petersen C."/>
            <person name="Sorensen T."/>
            <person name="Nielsen M.R."/>
            <person name="Sondergaard T.E."/>
            <person name="Sorensen J.L."/>
            <person name="Fitzpatrick D.A."/>
            <person name="Frisvad J.C."/>
            <person name="Nielsen K.L."/>
        </authorList>
    </citation>
    <scope>NUCLEOTIDE SEQUENCE</scope>
    <source>
        <strain evidence="8">IBT 15544</strain>
    </source>
</reference>
<dbReference type="InterPro" id="IPR008963">
    <property type="entry name" value="Purple_acid_Pase-like_N"/>
</dbReference>
<dbReference type="Gene3D" id="2.60.40.380">
    <property type="entry name" value="Purple acid phosphatase-like, N-terminal"/>
    <property type="match status" value="1"/>
</dbReference>
<dbReference type="AlphaFoldDB" id="A0A9W9ME50"/>
<gene>
    <name evidence="8" type="ORF">N7498_007755</name>
</gene>
<name>A0A9W9ME50_9EURO</name>
<dbReference type="SUPFAM" id="SSF56300">
    <property type="entry name" value="Metallo-dependent phosphatases"/>
    <property type="match status" value="1"/>
</dbReference>
<evidence type="ECO:0000259" key="7">
    <source>
        <dbReference type="Pfam" id="PF16656"/>
    </source>
</evidence>
<dbReference type="Gene3D" id="3.60.21.10">
    <property type="match status" value="1"/>
</dbReference>
<evidence type="ECO:0000256" key="1">
    <source>
        <dbReference type="ARBA" id="ARBA00022729"/>
    </source>
</evidence>
<dbReference type="InterPro" id="IPR004843">
    <property type="entry name" value="Calcineurin-like_PHP"/>
</dbReference>
<comment type="similarity">
    <text evidence="4">Belongs to the metallophosphoesterase superfamily. Purple acid phosphatase family.</text>
</comment>
<evidence type="ECO:0000313" key="9">
    <source>
        <dbReference type="Proteomes" id="UP001150904"/>
    </source>
</evidence>
<dbReference type="Proteomes" id="UP001150904">
    <property type="component" value="Unassembled WGS sequence"/>
</dbReference>
<dbReference type="PANTHER" id="PTHR22953">
    <property type="entry name" value="ACID PHOSPHATASE RELATED"/>
    <property type="match status" value="1"/>
</dbReference>
<dbReference type="Pfam" id="PF14008">
    <property type="entry name" value="Metallophos_C"/>
    <property type="match status" value="1"/>
</dbReference>
<comment type="catalytic activity">
    <reaction evidence="4">
        <text>a phosphate monoester + H2O = an alcohol + phosphate</text>
        <dbReference type="Rhea" id="RHEA:15017"/>
        <dbReference type="ChEBI" id="CHEBI:15377"/>
        <dbReference type="ChEBI" id="CHEBI:30879"/>
        <dbReference type="ChEBI" id="CHEBI:43474"/>
        <dbReference type="ChEBI" id="CHEBI:67140"/>
        <dbReference type="EC" id="3.1.3.2"/>
    </reaction>
</comment>
<evidence type="ECO:0000256" key="3">
    <source>
        <dbReference type="ARBA" id="ARBA00023180"/>
    </source>
</evidence>
<feature type="domain" description="Purple acid phosphatase N-terminal" evidence="7">
    <location>
        <begin position="34"/>
        <end position="119"/>
    </location>
</feature>
<dbReference type="PANTHER" id="PTHR22953:SF153">
    <property type="entry name" value="PURPLE ACID PHOSPHATASE"/>
    <property type="match status" value="1"/>
</dbReference>
<dbReference type="InterPro" id="IPR039331">
    <property type="entry name" value="PAPs-like"/>
</dbReference>
<dbReference type="GeneID" id="83182118"/>